<evidence type="ECO:0000313" key="1">
    <source>
        <dbReference type="EMBL" id="MBB4785853.1"/>
    </source>
</evidence>
<name>A0ABR6LWA1_9ACTN</name>
<dbReference type="Proteomes" id="UP000530530">
    <property type="component" value="Unassembled WGS sequence"/>
</dbReference>
<sequence length="64" mass="6886">MPATATDGLIVNGDDVTMYGLFDEHYQHYQTIWNGNGGAGPTSARSIRSAPGFSPVMKRIFGPL</sequence>
<proteinExistence type="predicted"/>
<dbReference type="EMBL" id="JACHNG010000001">
    <property type="protein sequence ID" value="MBB4785853.1"/>
    <property type="molecule type" value="Genomic_DNA"/>
</dbReference>
<dbReference type="RefSeq" id="WP_167525765.1">
    <property type="nucleotide sequence ID" value="NZ_CP157809.1"/>
</dbReference>
<gene>
    <name evidence="1" type="ORF">BJY27_006814</name>
</gene>
<evidence type="ECO:0000313" key="2">
    <source>
        <dbReference type="Proteomes" id="UP000530530"/>
    </source>
</evidence>
<comment type="caution">
    <text evidence="1">The sequence shown here is derived from an EMBL/GenBank/DDBJ whole genome shotgun (WGS) entry which is preliminary data.</text>
</comment>
<accession>A0ABR6LWA1</accession>
<reference evidence="1 2" key="1">
    <citation type="submission" date="2020-08" db="EMBL/GenBank/DDBJ databases">
        <title>Sequencing the genomes of 1000 actinobacteria strains.</title>
        <authorList>
            <person name="Klenk H.-P."/>
        </authorList>
    </citation>
    <scope>NUCLEOTIDE SEQUENCE [LARGE SCALE GENOMIC DNA]</scope>
    <source>
        <strain evidence="1 2">DSM 41530</strain>
    </source>
</reference>
<protein>
    <submittedName>
        <fullName evidence="1">Uncharacterized protein</fullName>
    </submittedName>
</protein>
<organism evidence="1 2">
    <name type="scientific">Streptomyces rapamycinicus</name>
    <dbReference type="NCBI Taxonomy" id="1226757"/>
    <lineage>
        <taxon>Bacteria</taxon>
        <taxon>Bacillati</taxon>
        <taxon>Actinomycetota</taxon>
        <taxon>Actinomycetes</taxon>
        <taxon>Kitasatosporales</taxon>
        <taxon>Streptomycetaceae</taxon>
        <taxon>Streptomyces</taxon>
        <taxon>Streptomyces violaceusniger group</taxon>
    </lineage>
</organism>
<keyword evidence="2" id="KW-1185">Reference proteome</keyword>